<comment type="caution">
    <text evidence="2">The sequence shown here is derived from an EMBL/GenBank/DDBJ whole genome shotgun (WGS) entry which is preliminary data.</text>
</comment>
<keyword evidence="3" id="KW-1185">Reference proteome</keyword>
<reference evidence="2 3" key="1">
    <citation type="submission" date="2020-04" db="EMBL/GenBank/DDBJ databases">
        <title>Paenibacillus algicola sp. nov., a novel marine bacterium producing alginate lyase.</title>
        <authorList>
            <person name="Huang H."/>
        </authorList>
    </citation>
    <scope>NUCLEOTIDE SEQUENCE [LARGE SCALE GENOMIC DNA]</scope>
    <source>
        <strain evidence="2 3">L7-75</strain>
    </source>
</reference>
<sequence length="260" mass="30688">MQKTHGLNELPFLDFHPDQFGQLSMADYSWYKYGYGEGYEEGKTKRTDELKKKAKNAGYKYGLSNEDIWTPNNYMSNTSVKEAYELGFREGRVKAVEKLKKASEDDGFKAGYNLIPLTIPDDLPKVYEASFRNGYENGYKAKIKDAFQEGYMIHYNSLEYDPNTYLKYPDIQQSYKEGYEMPDKYQKIAFEIGSKNEALIVPNEIRENDYLLEMFYTHYQKGKDAWHQKKELYNTIFYITVLTLIIVGYFLYQRFKSKKL</sequence>
<name>A0A848MDA9_PAELE</name>
<dbReference type="AlphaFoldDB" id="A0A848MDA9"/>
<evidence type="ECO:0000313" key="3">
    <source>
        <dbReference type="Proteomes" id="UP000565468"/>
    </source>
</evidence>
<dbReference type="Proteomes" id="UP000565468">
    <property type="component" value="Unassembled WGS sequence"/>
</dbReference>
<keyword evidence="1" id="KW-0812">Transmembrane</keyword>
<protein>
    <submittedName>
        <fullName evidence="2">Uncharacterized protein</fullName>
    </submittedName>
</protein>
<keyword evidence="1" id="KW-0472">Membrane</keyword>
<gene>
    <name evidence="2" type="ORF">HII30_20980</name>
</gene>
<accession>A0A848MDA9</accession>
<evidence type="ECO:0000256" key="1">
    <source>
        <dbReference type="SAM" id="Phobius"/>
    </source>
</evidence>
<dbReference type="RefSeq" id="WP_169507000.1">
    <property type="nucleotide sequence ID" value="NZ_JABBPN010000034.1"/>
</dbReference>
<dbReference type="EMBL" id="JABBPN010000034">
    <property type="protein sequence ID" value="NMO98229.1"/>
    <property type="molecule type" value="Genomic_DNA"/>
</dbReference>
<feature type="transmembrane region" description="Helical" evidence="1">
    <location>
        <begin position="232"/>
        <end position="252"/>
    </location>
</feature>
<keyword evidence="1" id="KW-1133">Transmembrane helix</keyword>
<organism evidence="2 3">
    <name type="scientific">Paenibacillus lemnae</name>
    <dbReference type="NCBI Taxonomy" id="1330551"/>
    <lineage>
        <taxon>Bacteria</taxon>
        <taxon>Bacillati</taxon>
        <taxon>Bacillota</taxon>
        <taxon>Bacilli</taxon>
        <taxon>Bacillales</taxon>
        <taxon>Paenibacillaceae</taxon>
        <taxon>Paenibacillus</taxon>
    </lineage>
</organism>
<evidence type="ECO:0000313" key="2">
    <source>
        <dbReference type="EMBL" id="NMO98229.1"/>
    </source>
</evidence>
<proteinExistence type="predicted"/>